<dbReference type="FunFam" id="3.40.50.10860:FF:000012">
    <property type="entry name" value="Methylenetetrahydrofolate dehydrogenase [NAD(+)]"/>
    <property type="match status" value="1"/>
</dbReference>
<dbReference type="PANTHER" id="PTHR48099:SF3">
    <property type="entry name" value="METHYLENETETRAHYDROFOLATE DEHYDROGENASE [NAD(+)]"/>
    <property type="match status" value="1"/>
</dbReference>
<evidence type="ECO:0000313" key="16">
    <source>
        <dbReference type="EMBL" id="KAG8631229.1"/>
    </source>
</evidence>
<dbReference type="PANTHER" id="PTHR48099">
    <property type="entry name" value="C-1-TETRAHYDROFOLATE SYNTHASE, CYTOPLASMIC-RELATED"/>
    <property type="match status" value="1"/>
</dbReference>
<dbReference type="InterPro" id="IPR036291">
    <property type="entry name" value="NAD(P)-bd_dom_sf"/>
</dbReference>
<organism evidence="16 17">
    <name type="scientific">Elsinoe batatas</name>
    <dbReference type="NCBI Taxonomy" id="2601811"/>
    <lineage>
        <taxon>Eukaryota</taxon>
        <taxon>Fungi</taxon>
        <taxon>Dikarya</taxon>
        <taxon>Ascomycota</taxon>
        <taxon>Pezizomycotina</taxon>
        <taxon>Dothideomycetes</taxon>
        <taxon>Dothideomycetidae</taxon>
        <taxon>Myriangiales</taxon>
        <taxon>Elsinoaceae</taxon>
        <taxon>Elsinoe</taxon>
    </lineage>
</organism>
<evidence type="ECO:0000256" key="13">
    <source>
        <dbReference type="ARBA" id="ARBA00074830"/>
    </source>
</evidence>
<keyword evidence="8" id="KW-0520">NAD</keyword>
<evidence type="ECO:0000256" key="12">
    <source>
        <dbReference type="ARBA" id="ARBA00066980"/>
    </source>
</evidence>
<evidence type="ECO:0000256" key="4">
    <source>
        <dbReference type="ARBA" id="ARBA00022490"/>
    </source>
</evidence>
<dbReference type="InterPro" id="IPR020630">
    <property type="entry name" value="THF_DH/CycHdrlase_cat_dom"/>
</dbReference>
<dbReference type="InterPro" id="IPR035812">
    <property type="entry name" value="m-THF_DH_NAD-bd"/>
</dbReference>
<dbReference type="PRINTS" id="PR00085">
    <property type="entry name" value="THFDHDRGNASE"/>
</dbReference>
<dbReference type="SUPFAM" id="SSF51735">
    <property type="entry name" value="NAD(P)-binding Rossmann-fold domains"/>
    <property type="match status" value="1"/>
</dbReference>
<dbReference type="InterPro" id="IPR020631">
    <property type="entry name" value="THF_DH/CycHdrlase_NAD-bd_dom"/>
</dbReference>
<dbReference type="InterPro" id="IPR046346">
    <property type="entry name" value="Aminoacid_DH-like_N_sf"/>
</dbReference>
<dbReference type="AlphaFoldDB" id="A0A8K0PMN1"/>
<dbReference type="GO" id="GO:0004487">
    <property type="term" value="F:methylenetetrahydrofolate dehydrogenase (NAD+) activity"/>
    <property type="evidence" value="ECO:0007669"/>
    <property type="project" value="UniProtKB-EC"/>
</dbReference>
<dbReference type="CDD" id="cd01079">
    <property type="entry name" value="NAD_bind_m-THF_DH"/>
    <property type="match status" value="1"/>
</dbReference>
<dbReference type="Proteomes" id="UP000809789">
    <property type="component" value="Unassembled WGS sequence"/>
</dbReference>
<dbReference type="GO" id="GO:0005829">
    <property type="term" value="C:cytosol"/>
    <property type="evidence" value="ECO:0007669"/>
    <property type="project" value="TreeGrafter"/>
</dbReference>
<dbReference type="EMBL" id="JAESVG020000001">
    <property type="protein sequence ID" value="KAG8631229.1"/>
    <property type="molecule type" value="Genomic_DNA"/>
</dbReference>
<feature type="domain" description="Tetrahydrofolate dehydrogenase/cyclohydrolase NAD(P)-binding" evidence="15">
    <location>
        <begin position="150"/>
        <end position="209"/>
    </location>
</feature>
<comment type="subcellular location">
    <subcellularLocation>
        <location evidence="2">Cytoplasm</location>
    </subcellularLocation>
    <subcellularLocation>
        <location evidence="1">Nucleus</location>
    </subcellularLocation>
</comment>
<dbReference type="GO" id="GO:0009113">
    <property type="term" value="P:purine nucleobase biosynthetic process"/>
    <property type="evidence" value="ECO:0007669"/>
    <property type="project" value="TreeGrafter"/>
</dbReference>
<reference evidence="16" key="1">
    <citation type="submission" date="2021-07" db="EMBL/GenBank/DDBJ databases">
        <title>Elsinoe batatas strain:CRI-CJ2 Genome sequencing and assembly.</title>
        <authorList>
            <person name="Huang L."/>
        </authorList>
    </citation>
    <scope>NUCLEOTIDE SEQUENCE</scope>
    <source>
        <strain evidence="16">CRI-CJ2</strain>
    </source>
</reference>
<evidence type="ECO:0000256" key="7">
    <source>
        <dbReference type="ARBA" id="ARBA00023002"/>
    </source>
</evidence>
<keyword evidence="4" id="KW-0963">Cytoplasm</keyword>
<evidence type="ECO:0000313" key="17">
    <source>
        <dbReference type="Proteomes" id="UP000809789"/>
    </source>
</evidence>
<dbReference type="OrthoDB" id="41403at2759"/>
<name>A0A8K0PMN1_9PEZI</name>
<protein>
    <recommendedName>
        <fullName evidence="13">Methylenetetrahydrofolate dehydrogenase [NAD(+)]</fullName>
        <ecNumber evidence="12">1.5.1.15</ecNumber>
    </recommendedName>
</protein>
<keyword evidence="9" id="KW-0539">Nucleus</keyword>
<dbReference type="Pfam" id="PF02882">
    <property type="entry name" value="THF_DHG_CYH_C"/>
    <property type="match status" value="1"/>
</dbReference>
<evidence type="ECO:0000256" key="10">
    <source>
        <dbReference type="ARBA" id="ARBA00053076"/>
    </source>
</evidence>
<dbReference type="SUPFAM" id="SSF53223">
    <property type="entry name" value="Aminoacid dehydrogenase-like, N-terminal domain"/>
    <property type="match status" value="1"/>
</dbReference>
<gene>
    <name evidence="16" type="ORF">KVT40_000369</name>
</gene>
<keyword evidence="7" id="KW-0560">Oxidoreductase</keyword>
<dbReference type="GO" id="GO:0006164">
    <property type="term" value="P:purine nucleotide biosynthetic process"/>
    <property type="evidence" value="ECO:0007669"/>
    <property type="project" value="UniProtKB-KW"/>
</dbReference>
<comment type="subunit">
    <text evidence="3">Homodimer.</text>
</comment>
<dbReference type="Gene3D" id="3.40.50.10860">
    <property type="entry name" value="Leucine Dehydrogenase, chain A, domain 1"/>
    <property type="match status" value="1"/>
</dbReference>
<keyword evidence="6" id="KW-0658">Purine biosynthesis</keyword>
<dbReference type="FunFam" id="3.40.50.720:FF:000255">
    <property type="entry name" value="Methylenetetrahydrofolate dehydrogenase"/>
    <property type="match status" value="1"/>
</dbReference>
<comment type="function">
    <text evidence="10">Catalyzes oxidation of cytoplasmic one-carbon units for purine biosynthesis.</text>
</comment>
<keyword evidence="17" id="KW-1185">Reference proteome</keyword>
<feature type="domain" description="Tetrahydrofolate dehydrogenase/cyclohydrolase catalytic" evidence="14">
    <location>
        <begin position="18"/>
        <end position="121"/>
    </location>
</feature>
<evidence type="ECO:0000259" key="15">
    <source>
        <dbReference type="Pfam" id="PF02882"/>
    </source>
</evidence>
<dbReference type="Gene3D" id="3.40.50.720">
    <property type="entry name" value="NAD(P)-binding Rossmann-like Domain"/>
    <property type="match status" value="1"/>
</dbReference>
<proteinExistence type="inferred from homology"/>
<evidence type="ECO:0000259" key="14">
    <source>
        <dbReference type="Pfam" id="PF00763"/>
    </source>
</evidence>
<dbReference type="GO" id="GO:0004488">
    <property type="term" value="F:methylenetetrahydrofolate dehydrogenase (NADP+) activity"/>
    <property type="evidence" value="ECO:0007669"/>
    <property type="project" value="InterPro"/>
</dbReference>
<dbReference type="GO" id="GO:0005634">
    <property type="term" value="C:nucleus"/>
    <property type="evidence" value="ECO:0007669"/>
    <property type="project" value="UniProtKB-SubCell"/>
</dbReference>
<evidence type="ECO:0000256" key="6">
    <source>
        <dbReference type="ARBA" id="ARBA00022755"/>
    </source>
</evidence>
<evidence type="ECO:0000256" key="9">
    <source>
        <dbReference type="ARBA" id="ARBA00023242"/>
    </source>
</evidence>
<dbReference type="InterPro" id="IPR000672">
    <property type="entry name" value="THF_DH/CycHdrlase"/>
</dbReference>
<evidence type="ECO:0000256" key="3">
    <source>
        <dbReference type="ARBA" id="ARBA00011738"/>
    </source>
</evidence>
<comment type="caution">
    <text evidence="16">The sequence shown here is derived from an EMBL/GenBank/DDBJ whole genome shotgun (WGS) entry which is preliminary data.</text>
</comment>
<evidence type="ECO:0000256" key="2">
    <source>
        <dbReference type="ARBA" id="ARBA00004496"/>
    </source>
</evidence>
<accession>A0A8K0PMN1</accession>
<sequence length="332" mass="36541">MAATAGLAGACKVVLAGSIAKKLQTEVAEGLKRLSRKPLLVGYLANSDPAARMYADWTGKTCLENGFDFKLREVDKEDLENAILAANTENSVDGILVYYPVFNSARDRSLQTLVNFHKDVEGLTPQLINNMYQNIRFLDPPHNTQKSILPCTPLAMIKILEYLQIYNTFLDYGKRLFGRRITVINRSEVVGRPLAALLANDGAEVYSVDVTGVQQFSRGKGLKKQQHEVQDKLNMTMEDCLAISDVVISGVPGDSFKVKTSQVRDGAVCINFSSEKNFTPDIKEKASIYVPAVGKVTIMILLRNLLRLVQNRPDTESDPAAATEKPGTLEAS</sequence>
<evidence type="ECO:0000256" key="5">
    <source>
        <dbReference type="ARBA" id="ARBA00022563"/>
    </source>
</evidence>
<keyword evidence="5" id="KW-0554">One-carbon metabolism</keyword>
<comment type="similarity">
    <text evidence="11">Belongs to the tetrahydrofolate dehydrogenase/cyclohydrolase family.</text>
</comment>
<evidence type="ECO:0000256" key="8">
    <source>
        <dbReference type="ARBA" id="ARBA00023027"/>
    </source>
</evidence>
<dbReference type="Pfam" id="PF00763">
    <property type="entry name" value="THF_DHG_CYH"/>
    <property type="match status" value="1"/>
</dbReference>
<dbReference type="GO" id="GO:0006730">
    <property type="term" value="P:one-carbon metabolic process"/>
    <property type="evidence" value="ECO:0007669"/>
    <property type="project" value="UniProtKB-KW"/>
</dbReference>
<evidence type="ECO:0000256" key="1">
    <source>
        <dbReference type="ARBA" id="ARBA00004123"/>
    </source>
</evidence>
<dbReference type="EC" id="1.5.1.15" evidence="12"/>
<evidence type="ECO:0000256" key="11">
    <source>
        <dbReference type="ARBA" id="ARBA00061364"/>
    </source>
</evidence>